<dbReference type="PANTHER" id="PTHR30096:SF0">
    <property type="entry name" value="4,5-DOPA DIOXYGENASE EXTRADIOL-LIKE PROTEIN"/>
    <property type="match status" value="1"/>
</dbReference>
<proteinExistence type="inferred from homology"/>
<accession>A0ABU6DR87</accession>
<dbReference type="RefSeq" id="WP_325774513.1">
    <property type="nucleotide sequence ID" value="NZ_VTDN01000002.1"/>
</dbReference>
<evidence type="ECO:0000256" key="1">
    <source>
        <dbReference type="ARBA" id="ARBA00001947"/>
    </source>
</evidence>
<dbReference type="PANTHER" id="PTHR30096">
    <property type="entry name" value="4,5-DOPA DIOXYGENASE EXTRADIOL-LIKE PROTEIN"/>
    <property type="match status" value="1"/>
</dbReference>
<organism evidence="7 8">
    <name type="scientific">Acinetobacter pollinis</name>
    <dbReference type="NCBI Taxonomy" id="2605270"/>
    <lineage>
        <taxon>Bacteria</taxon>
        <taxon>Pseudomonadati</taxon>
        <taxon>Pseudomonadota</taxon>
        <taxon>Gammaproteobacteria</taxon>
        <taxon>Moraxellales</taxon>
        <taxon>Moraxellaceae</taxon>
        <taxon>Acinetobacter</taxon>
    </lineage>
</organism>
<evidence type="ECO:0000256" key="5">
    <source>
        <dbReference type="ARBA" id="ARBA00023002"/>
    </source>
</evidence>
<keyword evidence="8" id="KW-1185">Reference proteome</keyword>
<dbReference type="Pfam" id="PF02900">
    <property type="entry name" value="LigB"/>
    <property type="match status" value="1"/>
</dbReference>
<comment type="similarity">
    <text evidence="2">Belongs to the DODA-type extradiol aromatic ring-opening dioxygenase family.</text>
</comment>
<comment type="cofactor">
    <cofactor evidence="1">
        <name>Zn(2+)</name>
        <dbReference type="ChEBI" id="CHEBI:29105"/>
    </cofactor>
</comment>
<comment type="caution">
    <text evidence="7">The sequence shown here is derived from an EMBL/GenBank/DDBJ whole genome shotgun (WGS) entry which is preliminary data.</text>
</comment>
<dbReference type="Proteomes" id="UP001339883">
    <property type="component" value="Unassembled WGS sequence"/>
</dbReference>
<evidence type="ECO:0000256" key="3">
    <source>
        <dbReference type="ARBA" id="ARBA00022723"/>
    </source>
</evidence>
<evidence type="ECO:0000256" key="4">
    <source>
        <dbReference type="ARBA" id="ARBA00022833"/>
    </source>
</evidence>
<evidence type="ECO:0000259" key="6">
    <source>
        <dbReference type="Pfam" id="PF02900"/>
    </source>
</evidence>
<dbReference type="PIRSF" id="PIRSF006157">
    <property type="entry name" value="Doxgns_DODA"/>
    <property type="match status" value="1"/>
</dbReference>
<dbReference type="InterPro" id="IPR004183">
    <property type="entry name" value="Xdiol_dOase_suB"/>
</dbReference>
<dbReference type="Gene3D" id="3.40.830.10">
    <property type="entry name" value="LigB-like"/>
    <property type="match status" value="1"/>
</dbReference>
<dbReference type="CDD" id="cd07363">
    <property type="entry name" value="45_DOPA_Dioxygenase"/>
    <property type="match status" value="1"/>
</dbReference>
<gene>
    <name evidence="7" type="ORF">I2F25_02440</name>
</gene>
<protein>
    <submittedName>
        <fullName evidence="7">Dioxygenase</fullName>
    </submittedName>
</protein>
<evidence type="ECO:0000313" key="8">
    <source>
        <dbReference type="Proteomes" id="UP001339883"/>
    </source>
</evidence>
<feature type="domain" description="Extradiol ring-cleavage dioxygenase class III enzyme subunit B" evidence="6">
    <location>
        <begin position="30"/>
        <end position="262"/>
    </location>
</feature>
<reference evidence="7 8" key="1">
    <citation type="submission" date="2019-08" db="EMBL/GenBank/DDBJ databases">
        <title>Five species of Acinetobacter isolated from floral nectar and animal pollinators.</title>
        <authorList>
            <person name="Hendry T.A."/>
        </authorList>
    </citation>
    <scope>NUCLEOTIDE SEQUENCE [LARGE SCALE GENOMIC DNA]</scope>
    <source>
        <strain evidence="7 8">MD18.27</strain>
    </source>
</reference>
<name>A0ABU6DR87_9GAMM</name>
<dbReference type="EMBL" id="VTDN01000002">
    <property type="protein sequence ID" value="MEB5475928.1"/>
    <property type="molecule type" value="Genomic_DNA"/>
</dbReference>
<keyword evidence="7" id="KW-0223">Dioxygenase</keyword>
<evidence type="ECO:0000256" key="2">
    <source>
        <dbReference type="ARBA" id="ARBA00007581"/>
    </source>
</evidence>
<evidence type="ECO:0000313" key="7">
    <source>
        <dbReference type="EMBL" id="MEB5475928.1"/>
    </source>
</evidence>
<dbReference type="SUPFAM" id="SSF53213">
    <property type="entry name" value="LigB-like"/>
    <property type="match status" value="1"/>
</dbReference>
<keyword evidence="4" id="KW-0862">Zinc</keyword>
<keyword evidence="3" id="KW-0479">Metal-binding</keyword>
<dbReference type="GO" id="GO:0051213">
    <property type="term" value="F:dioxygenase activity"/>
    <property type="evidence" value="ECO:0007669"/>
    <property type="project" value="UniProtKB-KW"/>
</dbReference>
<dbReference type="InterPro" id="IPR014436">
    <property type="entry name" value="Extradiol_dOase_DODA"/>
</dbReference>
<keyword evidence="5" id="KW-0560">Oxidoreductase</keyword>
<sequence length="271" mass="30754">MKSHSIRQPVFFVSHGGGPWPWMPALRKQYMQLEQSLSQILKGLTQQPQAILMVSAHWEERIFTVQGAQHPTMLYDYYGFPQETYAIDYPSSGHAELTKRVVEQLQAANIDISIDNSRGYDHGMFAPMQVINPKADIPVVQLSLKKGLDPMTHIILGRQLAKLREENILIIASGLTYHNLSQFNATAEKESGLFDTWLHETLVNYDTDIRNQRLIHWENAPAARFAHPREEHLLPIMVAVGAAENEQAIRNYHESKFLGGISVSGFQFGHL</sequence>